<sequence length="157" mass="17722">MLNFHVICEDGILVTPYTACCMISKLDDAASLLDMFEILGSHCNRQHDKCPLVSKLPPSRLGMSNFCCFMKRPCHSAMCKTWLLKWASLMCQSAGDHVFGLHVLFTGCAHLRFVLCDATISFYMLHFPKYFSANSFIVIFIFHSTCMLGSVNGIFFI</sequence>
<protein>
    <submittedName>
        <fullName evidence="2">Uncharacterized protein</fullName>
    </submittedName>
</protein>
<accession>A0A7N0U330</accession>
<name>A0A7N0U330_KALFE</name>
<dbReference type="Proteomes" id="UP000594263">
    <property type="component" value="Unplaced"/>
</dbReference>
<evidence type="ECO:0000313" key="2">
    <source>
        <dbReference type="EnsemblPlants" id="Kaladp0053s0357.1.v1.1.CDS.1"/>
    </source>
</evidence>
<keyword evidence="1" id="KW-0812">Transmembrane</keyword>
<feature type="transmembrane region" description="Helical" evidence="1">
    <location>
        <begin position="136"/>
        <end position="156"/>
    </location>
</feature>
<dbReference type="AlphaFoldDB" id="A0A7N0U330"/>
<evidence type="ECO:0000313" key="3">
    <source>
        <dbReference type="Proteomes" id="UP000594263"/>
    </source>
</evidence>
<dbReference type="Gramene" id="Kaladp0053s0357.1.v1.1">
    <property type="protein sequence ID" value="Kaladp0053s0357.1.v1.1.CDS.1"/>
    <property type="gene ID" value="Kaladp0053s0357.v1.1"/>
</dbReference>
<organism evidence="2 3">
    <name type="scientific">Kalanchoe fedtschenkoi</name>
    <name type="common">Lavender scallops</name>
    <name type="synonym">South American air plant</name>
    <dbReference type="NCBI Taxonomy" id="63787"/>
    <lineage>
        <taxon>Eukaryota</taxon>
        <taxon>Viridiplantae</taxon>
        <taxon>Streptophyta</taxon>
        <taxon>Embryophyta</taxon>
        <taxon>Tracheophyta</taxon>
        <taxon>Spermatophyta</taxon>
        <taxon>Magnoliopsida</taxon>
        <taxon>eudicotyledons</taxon>
        <taxon>Gunneridae</taxon>
        <taxon>Pentapetalae</taxon>
        <taxon>Saxifragales</taxon>
        <taxon>Crassulaceae</taxon>
        <taxon>Kalanchoe</taxon>
    </lineage>
</organism>
<keyword evidence="3" id="KW-1185">Reference proteome</keyword>
<dbReference type="EnsemblPlants" id="Kaladp0053s0357.1.v1.1">
    <property type="protein sequence ID" value="Kaladp0053s0357.1.v1.1.CDS.1"/>
    <property type="gene ID" value="Kaladp0053s0357.v1.1"/>
</dbReference>
<reference evidence="2" key="1">
    <citation type="submission" date="2021-01" db="UniProtKB">
        <authorList>
            <consortium name="EnsemblPlants"/>
        </authorList>
    </citation>
    <scope>IDENTIFICATION</scope>
</reference>
<proteinExistence type="predicted"/>
<evidence type="ECO:0000256" key="1">
    <source>
        <dbReference type="SAM" id="Phobius"/>
    </source>
</evidence>
<keyword evidence="1" id="KW-0472">Membrane</keyword>
<keyword evidence="1" id="KW-1133">Transmembrane helix</keyword>